<feature type="compositionally biased region" description="Basic residues" evidence="1">
    <location>
        <begin position="612"/>
        <end position="626"/>
    </location>
</feature>
<dbReference type="GO" id="GO:0098970">
    <property type="term" value="P:postsynaptic neurotransmitter receptor diffusion trapping"/>
    <property type="evidence" value="ECO:0007669"/>
    <property type="project" value="TreeGrafter"/>
</dbReference>
<dbReference type="GO" id="GO:0051968">
    <property type="term" value="P:positive regulation of synaptic transmission, glutamatergic"/>
    <property type="evidence" value="ECO:0007669"/>
    <property type="project" value="TreeGrafter"/>
</dbReference>
<feature type="compositionally biased region" description="Polar residues" evidence="1">
    <location>
        <begin position="632"/>
        <end position="641"/>
    </location>
</feature>
<reference evidence="4" key="1">
    <citation type="submission" date="2013-03" db="EMBL/GenBank/DDBJ databases">
        <title>The Genome Sequence of Anopheles christyi ACHKN1017.</title>
        <authorList>
            <consortium name="The Broad Institute Genomics Platform"/>
            <person name="Neafsey D.E."/>
            <person name="Besansky N."/>
            <person name="Walker B."/>
            <person name="Young S.K."/>
            <person name="Zeng Q."/>
            <person name="Gargeya S."/>
            <person name="Fitzgerald M."/>
            <person name="Haas B."/>
            <person name="Abouelleil A."/>
            <person name="Allen A.W."/>
            <person name="Alvarado L."/>
            <person name="Arachchi H.M."/>
            <person name="Berlin A.M."/>
            <person name="Chapman S.B."/>
            <person name="Gainer-Dewar J."/>
            <person name="Goldberg J."/>
            <person name="Griggs A."/>
            <person name="Gujja S."/>
            <person name="Hansen M."/>
            <person name="Howarth C."/>
            <person name="Imamovic A."/>
            <person name="Ireland A."/>
            <person name="Larimer J."/>
            <person name="McCowan C."/>
            <person name="Murphy C."/>
            <person name="Pearson M."/>
            <person name="Poon T.W."/>
            <person name="Priest M."/>
            <person name="Roberts A."/>
            <person name="Saif S."/>
            <person name="Shea T."/>
            <person name="Sisk P."/>
            <person name="Sykes S."/>
            <person name="Wortman J."/>
            <person name="Nusbaum C."/>
            <person name="Birren B."/>
        </authorList>
    </citation>
    <scope>NUCLEOTIDE SEQUENCE [LARGE SCALE GENOMIC DNA]</scope>
    <source>
        <strain evidence="4">ACHKN1017</strain>
    </source>
</reference>
<feature type="region of interest" description="Disordered" evidence="1">
    <location>
        <begin position="658"/>
        <end position="684"/>
    </location>
</feature>
<protein>
    <submittedName>
        <fullName evidence="3">Uncharacterized protein</fullName>
    </submittedName>
</protein>
<dbReference type="GO" id="GO:0098943">
    <property type="term" value="P:neurotransmitter receptor transport, postsynaptic endosome to lysosome"/>
    <property type="evidence" value="ECO:0007669"/>
    <property type="project" value="TreeGrafter"/>
</dbReference>
<dbReference type="Gene3D" id="1.20.140.150">
    <property type="match status" value="1"/>
</dbReference>
<evidence type="ECO:0000256" key="1">
    <source>
        <dbReference type="SAM" id="MobiDB-lite"/>
    </source>
</evidence>
<sequence length="684" mass="78187">MCSTKHKICYFVSGVLFIISGLLMLIGLIMYISILKAEIGSKLRPRSSLQAPQFTFRYGQSFLLYVFGFIITELSGILNVLIYSNVQQDEYDRVRQHGDQSSAYPTYQNLSGELQYNLHYRREWAHPGDEPAKGQDGPPVVDYRYPYDGLVECETSPRYYFEQEGQQQTHPQQQREQQSDDEGQECNLHRDALRRVTNDGMSKSLTDLLYMEPAHVKSDARGVTWSRARTNGNGDRSPDANNDYPHYWSSTGKLTRSVSTYTDLLPVSGLGEEESTIRHRRSRSRSPSRSDDEVTGKVSNICGLSRHYLSRELSKEKLFNEFCKKVGPRPKPKTIYYIDSDGRNGDDTYRSVFVVEPSSPSHGTAAGRNRSSSQRRRNSMADTRRRMANTHDRLPHSVVSNYRQRIHSDNALDDLMHDTHDDRYGRRRDPIGRARSLDYRQTLPRNFQQRQLAAGTEPEDETGGFGERIALERKRISANGLLLEPSRTNVSHEDLSSEGRWHKGGVRLSLQNPASMDIRTTTNLYCPKYLDPPPPTYTSALSTAGQQHKEDIPSASHMYRSYGDLTTHHHHMRRPTILSPQVFLPISQPATPPALRPILTAVQQPQHQSQHQQHRHVHHQHHRHHNGMQQQATISSRNHSLPSPVFDLDRIEQERRKSHSQLFLNSPARSSNVGQYDFVNGTAV</sequence>
<keyword evidence="2" id="KW-1133">Transmembrane helix</keyword>
<proteinExistence type="predicted"/>
<dbReference type="PANTHER" id="PTHR12107">
    <property type="entry name" value="VOLTAGE-DEPENDENT CALCIUM CHANNEL GAMMA SUBUNIT"/>
    <property type="match status" value="1"/>
</dbReference>
<keyword evidence="2" id="KW-0812">Transmembrane</keyword>
<dbReference type="GO" id="GO:0099590">
    <property type="term" value="P:neurotransmitter receptor internalization"/>
    <property type="evidence" value="ECO:0007669"/>
    <property type="project" value="TreeGrafter"/>
</dbReference>
<dbReference type="EnsemblMetazoa" id="ACHR002842-RA">
    <property type="protein sequence ID" value="ACHR002842-PA"/>
    <property type="gene ID" value="ACHR002842"/>
</dbReference>
<feature type="region of interest" description="Disordered" evidence="1">
    <location>
        <begin position="356"/>
        <end position="395"/>
    </location>
</feature>
<dbReference type="GO" id="GO:0019226">
    <property type="term" value="P:transmission of nerve impulse"/>
    <property type="evidence" value="ECO:0007669"/>
    <property type="project" value="TreeGrafter"/>
</dbReference>
<feature type="transmembrane region" description="Helical" evidence="2">
    <location>
        <begin position="12"/>
        <end position="34"/>
    </location>
</feature>
<dbReference type="STRING" id="43041.A0A182JWG0"/>
<feature type="compositionally biased region" description="Basic and acidic residues" evidence="1">
    <location>
        <begin position="382"/>
        <end position="395"/>
    </location>
</feature>
<dbReference type="GO" id="GO:0016247">
    <property type="term" value="F:channel regulator activity"/>
    <property type="evidence" value="ECO:0007669"/>
    <property type="project" value="TreeGrafter"/>
</dbReference>
<evidence type="ECO:0000256" key="2">
    <source>
        <dbReference type="SAM" id="Phobius"/>
    </source>
</evidence>
<organism evidence="3 4">
    <name type="scientific">Anopheles christyi</name>
    <dbReference type="NCBI Taxonomy" id="43041"/>
    <lineage>
        <taxon>Eukaryota</taxon>
        <taxon>Metazoa</taxon>
        <taxon>Ecdysozoa</taxon>
        <taxon>Arthropoda</taxon>
        <taxon>Hexapoda</taxon>
        <taxon>Insecta</taxon>
        <taxon>Pterygota</taxon>
        <taxon>Neoptera</taxon>
        <taxon>Endopterygota</taxon>
        <taxon>Diptera</taxon>
        <taxon>Nematocera</taxon>
        <taxon>Culicoidea</taxon>
        <taxon>Culicidae</taxon>
        <taxon>Anophelinae</taxon>
        <taxon>Anopheles</taxon>
    </lineage>
</organism>
<feature type="compositionally biased region" description="Polar residues" evidence="1">
    <location>
        <begin position="660"/>
        <end position="674"/>
    </location>
</feature>
<feature type="region of interest" description="Disordered" evidence="1">
    <location>
        <begin position="606"/>
        <end position="644"/>
    </location>
</feature>
<feature type="region of interest" description="Disordered" evidence="1">
    <location>
        <begin position="162"/>
        <end position="184"/>
    </location>
</feature>
<dbReference type="Proteomes" id="UP000075881">
    <property type="component" value="Unassembled WGS sequence"/>
</dbReference>
<keyword evidence="4" id="KW-1185">Reference proteome</keyword>
<feature type="region of interest" description="Disordered" evidence="1">
    <location>
        <begin position="271"/>
        <end position="296"/>
    </location>
</feature>
<feature type="transmembrane region" description="Helical" evidence="2">
    <location>
        <begin position="62"/>
        <end position="83"/>
    </location>
</feature>
<dbReference type="InterPro" id="IPR051072">
    <property type="entry name" value="CACNG_subunit"/>
</dbReference>
<name>A0A182JWG0_9DIPT</name>
<dbReference type="GO" id="GO:0032281">
    <property type="term" value="C:AMPA glutamate receptor complex"/>
    <property type="evidence" value="ECO:0007669"/>
    <property type="project" value="TreeGrafter"/>
</dbReference>
<evidence type="ECO:0000313" key="3">
    <source>
        <dbReference type="EnsemblMetazoa" id="ACHR002842-PA"/>
    </source>
</evidence>
<dbReference type="PANTHER" id="PTHR12107:SF0">
    <property type="entry name" value="STARGAZIN (MAMMALIAN CALCIUM CHANNEL) HOMOLOG"/>
    <property type="match status" value="1"/>
</dbReference>
<dbReference type="GO" id="GO:0005245">
    <property type="term" value="F:voltage-gated calcium channel activity"/>
    <property type="evidence" value="ECO:0007669"/>
    <property type="project" value="TreeGrafter"/>
</dbReference>
<dbReference type="AlphaFoldDB" id="A0A182JWG0"/>
<keyword evidence="2" id="KW-0472">Membrane</keyword>
<accession>A0A182JWG0</accession>
<reference evidence="3" key="2">
    <citation type="submission" date="2020-05" db="UniProtKB">
        <authorList>
            <consortium name="EnsemblMetazoa"/>
        </authorList>
    </citation>
    <scope>IDENTIFICATION</scope>
    <source>
        <strain evidence="3">ACHKN1017</strain>
    </source>
</reference>
<feature type="compositionally biased region" description="Low complexity" evidence="1">
    <location>
        <begin position="162"/>
        <end position="176"/>
    </location>
</feature>
<dbReference type="GO" id="GO:0098839">
    <property type="term" value="C:postsynaptic density membrane"/>
    <property type="evidence" value="ECO:0007669"/>
    <property type="project" value="TreeGrafter"/>
</dbReference>
<dbReference type="VEuPathDB" id="VectorBase:ACHR002842"/>
<evidence type="ECO:0000313" key="4">
    <source>
        <dbReference type="Proteomes" id="UP000075881"/>
    </source>
</evidence>